<gene>
    <name evidence="2" type="ORF">Leucomu_13330</name>
</gene>
<dbReference type="InterPro" id="IPR011051">
    <property type="entry name" value="RmlC_Cupin_sf"/>
</dbReference>
<dbReference type="InterPro" id="IPR052538">
    <property type="entry name" value="Flavonoid_dioxygenase-like"/>
</dbReference>
<keyword evidence="3" id="KW-1185">Reference proteome</keyword>
<dbReference type="InterPro" id="IPR013096">
    <property type="entry name" value="Cupin_2"/>
</dbReference>
<sequence length="132" mass="14746">MELTQTSKAEYRFGEYGPGYLLRGPRTDFGVVQLRPGDDASNHYHAQIEESFVVLEGTCTLWIDCERSYRLCAGDVVRCDPGEMHYFVNESDELFRALFVKAPYDPADGVQVPWVPGDPVPTEAIARAKGDA</sequence>
<feature type="domain" description="Cupin type-2" evidence="1">
    <location>
        <begin position="31"/>
        <end position="100"/>
    </location>
</feature>
<protein>
    <submittedName>
        <fullName evidence="2">Cupin domain-containing protein</fullName>
    </submittedName>
</protein>
<organism evidence="2 3">
    <name type="scientific">Leucobacter muris</name>
    <dbReference type="NCBI Taxonomy" id="1935379"/>
    <lineage>
        <taxon>Bacteria</taxon>
        <taxon>Bacillati</taxon>
        <taxon>Actinomycetota</taxon>
        <taxon>Actinomycetes</taxon>
        <taxon>Micrococcales</taxon>
        <taxon>Microbacteriaceae</taxon>
        <taxon>Leucobacter</taxon>
    </lineage>
</organism>
<reference evidence="2 3" key="1">
    <citation type="submission" date="2019-01" db="EMBL/GenBank/DDBJ databases">
        <title>Leucobacter muris sp. nov. isolated from the nose of a laboratory mouse.</title>
        <authorList>
            <person name="Benga L."/>
            <person name="Sproeer C."/>
            <person name="Schumann P."/>
            <person name="Verbarg S."/>
            <person name="Bunk B."/>
            <person name="Engelhardt E."/>
            <person name="Benten P.M."/>
            <person name="Sager M."/>
        </authorList>
    </citation>
    <scope>NUCLEOTIDE SEQUENCE [LARGE SCALE GENOMIC DNA]</scope>
    <source>
        <strain evidence="2 3">DSM 101948</strain>
    </source>
</reference>
<dbReference type="PANTHER" id="PTHR43346:SF1">
    <property type="entry name" value="QUERCETIN 2,3-DIOXYGENASE-RELATED"/>
    <property type="match status" value="1"/>
</dbReference>
<evidence type="ECO:0000313" key="2">
    <source>
        <dbReference type="EMBL" id="QAB18762.1"/>
    </source>
</evidence>
<dbReference type="SUPFAM" id="SSF51182">
    <property type="entry name" value="RmlC-like cupins"/>
    <property type="match status" value="1"/>
</dbReference>
<dbReference type="Proteomes" id="UP000285768">
    <property type="component" value="Chromosome"/>
</dbReference>
<dbReference type="RefSeq" id="WP_128387507.1">
    <property type="nucleotide sequence ID" value="NZ_CP035037.1"/>
</dbReference>
<evidence type="ECO:0000313" key="3">
    <source>
        <dbReference type="Proteomes" id="UP000285768"/>
    </source>
</evidence>
<dbReference type="Gene3D" id="2.60.120.10">
    <property type="entry name" value="Jelly Rolls"/>
    <property type="match status" value="1"/>
</dbReference>
<dbReference type="Pfam" id="PF07883">
    <property type="entry name" value="Cupin_2"/>
    <property type="match status" value="1"/>
</dbReference>
<dbReference type="EMBL" id="CP035037">
    <property type="protein sequence ID" value="QAB18762.1"/>
    <property type="molecule type" value="Genomic_DNA"/>
</dbReference>
<dbReference type="InterPro" id="IPR014710">
    <property type="entry name" value="RmlC-like_jellyroll"/>
</dbReference>
<proteinExistence type="predicted"/>
<dbReference type="PANTHER" id="PTHR43346">
    <property type="entry name" value="LIGAND BINDING DOMAIN PROTEIN, PUTATIVE (AFU_ORTHOLOGUE AFUA_6G14370)-RELATED"/>
    <property type="match status" value="1"/>
</dbReference>
<accession>A0ABX5QI41</accession>
<dbReference type="CDD" id="cd02208">
    <property type="entry name" value="cupin_RmlC-like"/>
    <property type="match status" value="1"/>
</dbReference>
<name>A0ABX5QI41_9MICO</name>
<evidence type="ECO:0000259" key="1">
    <source>
        <dbReference type="Pfam" id="PF07883"/>
    </source>
</evidence>